<comment type="caution">
    <text evidence="2">The sequence shown here is derived from an EMBL/GenBank/DDBJ whole genome shotgun (WGS) entry which is preliminary data.</text>
</comment>
<organism evidence="2 3">
    <name type="scientific">Pacificimonas pallii</name>
    <dbReference type="NCBI Taxonomy" id="2827236"/>
    <lineage>
        <taxon>Bacteria</taxon>
        <taxon>Pseudomonadati</taxon>
        <taxon>Pseudomonadota</taxon>
        <taxon>Alphaproteobacteria</taxon>
        <taxon>Sphingomonadales</taxon>
        <taxon>Sphingosinicellaceae</taxon>
        <taxon>Pacificimonas</taxon>
    </lineage>
</organism>
<dbReference type="GO" id="GO:0004497">
    <property type="term" value="F:monooxygenase activity"/>
    <property type="evidence" value="ECO:0007669"/>
    <property type="project" value="UniProtKB-KW"/>
</dbReference>
<dbReference type="PANTHER" id="PTHR42685">
    <property type="entry name" value="GERANYLGERANYL DIPHOSPHATE REDUCTASE"/>
    <property type="match status" value="1"/>
</dbReference>
<evidence type="ECO:0000313" key="2">
    <source>
        <dbReference type="EMBL" id="MBV7255573.1"/>
    </source>
</evidence>
<evidence type="ECO:0000313" key="3">
    <source>
        <dbReference type="Proteomes" id="UP000722336"/>
    </source>
</evidence>
<keyword evidence="2" id="KW-0560">Oxidoreductase</keyword>
<evidence type="ECO:0000259" key="1">
    <source>
        <dbReference type="Pfam" id="PF01494"/>
    </source>
</evidence>
<dbReference type="PANTHER" id="PTHR42685:SF22">
    <property type="entry name" value="CONDITIONED MEDIUM FACTOR RECEPTOR 1"/>
    <property type="match status" value="1"/>
</dbReference>
<dbReference type="InterPro" id="IPR002938">
    <property type="entry name" value="FAD-bd"/>
</dbReference>
<dbReference type="RefSeq" id="WP_218443912.1">
    <property type="nucleotide sequence ID" value="NZ_JAGSPA010000001.1"/>
</dbReference>
<keyword evidence="2" id="KW-0503">Monooxygenase</keyword>
<feature type="domain" description="FAD-binding" evidence="1">
    <location>
        <begin position="5"/>
        <end position="125"/>
    </location>
</feature>
<dbReference type="EMBL" id="JAGSPA010000001">
    <property type="protein sequence ID" value="MBV7255573.1"/>
    <property type="molecule type" value="Genomic_DNA"/>
</dbReference>
<accession>A0ABS6SBV8</accession>
<proteinExistence type="predicted"/>
<dbReference type="Pfam" id="PF01494">
    <property type="entry name" value="FAD_binding_3"/>
    <property type="match status" value="1"/>
</dbReference>
<name>A0ABS6SBV8_9SPHN</name>
<keyword evidence="3" id="KW-1185">Reference proteome</keyword>
<dbReference type="Proteomes" id="UP000722336">
    <property type="component" value="Unassembled WGS sequence"/>
</dbReference>
<gene>
    <name evidence="2" type="ORF">KCG44_02105</name>
</gene>
<protein>
    <submittedName>
        <fullName evidence="2">FAD-dependent monooxygenase</fullName>
    </submittedName>
</protein>
<dbReference type="InterPro" id="IPR050407">
    <property type="entry name" value="Geranylgeranyl_reductase"/>
</dbReference>
<reference evidence="2 3" key="1">
    <citation type="submission" date="2021-04" db="EMBL/GenBank/DDBJ databases">
        <authorList>
            <person name="Pira H."/>
            <person name="Risdian C."/>
            <person name="Wink J."/>
        </authorList>
    </citation>
    <scope>NUCLEOTIDE SEQUENCE [LARGE SCALE GENOMIC DNA]</scope>
    <source>
        <strain evidence="2 3">WHA3</strain>
    </source>
</reference>
<sequence>MSLDQLVIGGGPAGAMLAAGLAQQGKSVTLLEGTGGAHHKVCGEFLSWEACAALRGEGVDIDGLDGAPIDRLRMIHGDRAAETHLPGTALGISRYRLDEALLSHAAARGARVRRGTMVRAFEGGQARLSDGDVLAAARTWLATGKRELRGTARAIGAQAVTDGLTGFKLHVRLAPADRDAIARTIELHRFGGGYAGLQPIEDGKANLCLLAKEEIARGGWDGVRAHLALSAPRLFARLDRAEALFEKPLAIARVPYGFVSNAAQAPVRIGDQLAVIHSFTGDGMAIAITSGIAAARLSGHDDAHLMRQLARRTRGPVARAAWIYAHLSEGGFALRTVQAFPWLARQAARFTRVELLKKSKGKPL</sequence>